<dbReference type="EMBL" id="CP094532">
    <property type="protein sequence ID" value="UOE42193.1"/>
    <property type="molecule type" value="Genomic_DNA"/>
</dbReference>
<proteinExistence type="predicted"/>
<keyword evidence="2" id="KW-1185">Reference proteome</keyword>
<organism evidence="1 2">
    <name type="scientific">Chryseobacterium suipulveris</name>
    <dbReference type="NCBI Taxonomy" id="2929800"/>
    <lineage>
        <taxon>Bacteria</taxon>
        <taxon>Pseudomonadati</taxon>
        <taxon>Bacteroidota</taxon>
        <taxon>Flavobacteriia</taxon>
        <taxon>Flavobacteriales</taxon>
        <taxon>Weeksellaceae</taxon>
        <taxon>Chryseobacterium group</taxon>
        <taxon>Chryseobacterium</taxon>
    </lineage>
</organism>
<dbReference type="Proteomes" id="UP000831460">
    <property type="component" value="Chromosome"/>
</dbReference>
<protein>
    <submittedName>
        <fullName evidence="1">Uncharacterized protein</fullName>
    </submittedName>
</protein>
<gene>
    <name evidence="1" type="ORF">MTP09_06030</name>
</gene>
<name>A0ABY4BWV6_9FLAO</name>
<dbReference type="RefSeq" id="WP_243551164.1">
    <property type="nucleotide sequence ID" value="NZ_CP094532.1"/>
</dbReference>
<evidence type="ECO:0000313" key="1">
    <source>
        <dbReference type="EMBL" id="UOE42193.1"/>
    </source>
</evidence>
<reference evidence="1 2" key="1">
    <citation type="submission" date="2022-03" db="EMBL/GenBank/DDBJ databases">
        <title>Chryseobacterium sp. isolated from particulate matters in swine house.</title>
        <authorList>
            <person name="Won M."/>
            <person name="Kim S.-J."/>
            <person name="Kwon S.-W."/>
        </authorList>
    </citation>
    <scope>NUCLEOTIDE SEQUENCE [LARGE SCALE GENOMIC DNA]</scope>
    <source>
        <strain evidence="1 2">SC2-2</strain>
    </source>
</reference>
<evidence type="ECO:0000313" key="2">
    <source>
        <dbReference type="Proteomes" id="UP000831460"/>
    </source>
</evidence>
<sequence length="46" mass="5196">MADNGKSIGEVRAKNERLFNFRTSGADIFSMKLNYKNNVEWKNSGG</sequence>
<accession>A0ABY4BWV6</accession>